<dbReference type="GO" id="GO:0005576">
    <property type="term" value="C:extracellular region"/>
    <property type="evidence" value="ECO:0007669"/>
    <property type="project" value="InterPro"/>
</dbReference>
<dbReference type="InterPro" id="IPR002557">
    <property type="entry name" value="Chitin-bd_dom"/>
</dbReference>
<dbReference type="Gene3D" id="2.170.140.10">
    <property type="entry name" value="Chitin binding domain"/>
    <property type="match status" value="1"/>
</dbReference>
<dbReference type="Pfam" id="PF01607">
    <property type="entry name" value="CBM_14"/>
    <property type="match status" value="1"/>
</dbReference>
<dbReference type="OrthoDB" id="10065127at2759"/>
<keyword evidence="3" id="KW-1185">Reference proteome</keyword>
<dbReference type="InterPro" id="IPR052976">
    <property type="entry name" value="Scoloptoxin-like"/>
</dbReference>
<dbReference type="InterPro" id="IPR036508">
    <property type="entry name" value="Chitin-bd_dom_sf"/>
</dbReference>
<dbReference type="GO" id="GO:0008061">
    <property type="term" value="F:chitin binding"/>
    <property type="evidence" value="ECO:0007669"/>
    <property type="project" value="InterPro"/>
</dbReference>
<dbReference type="PROSITE" id="PS50940">
    <property type="entry name" value="CHIT_BIND_II"/>
    <property type="match status" value="1"/>
</dbReference>
<proteinExistence type="predicted"/>
<evidence type="ECO:0000259" key="1">
    <source>
        <dbReference type="PROSITE" id="PS50940"/>
    </source>
</evidence>
<dbReference type="InParanoid" id="A0A7R8YR40"/>
<dbReference type="SUPFAM" id="SSF57625">
    <property type="entry name" value="Invertebrate chitin-binding proteins"/>
    <property type="match status" value="1"/>
</dbReference>
<protein>
    <recommendedName>
        <fullName evidence="1">Chitin-binding type-2 domain-containing protein</fullName>
    </recommendedName>
</protein>
<organism evidence="2 3">
    <name type="scientific">Hermetia illucens</name>
    <name type="common">Black soldier fly</name>
    <dbReference type="NCBI Taxonomy" id="343691"/>
    <lineage>
        <taxon>Eukaryota</taxon>
        <taxon>Metazoa</taxon>
        <taxon>Ecdysozoa</taxon>
        <taxon>Arthropoda</taxon>
        <taxon>Hexapoda</taxon>
        <taxon>Insecta</taxon>
        <taxon>Pterygota</taxon>
        <taxon>Neoptera</taxon>
        <taxon>Endopterygota</taxon>
        <taxon>Diptera</taxon>
        <taxon>Brachycera</taxon>
        <taxon>Stratiomyomorpha</taxon>
        <taxon>Stratiomyidae</taxon>
        <taxon>Hermetiinae</taxon>
        <taxon>Hermetia</taxon>
    </lineage>
</organism>
<dbReference type="PANTHER" id="PTHR22933">
    <property type="entry name" value="FI18007P1-RELATED"/>
    <property type="match status" value="1"/>
</dbReference>
<dbReference type="AlphaFoldDB" id="A0A7R8YR40"/>
<feature type="domain" description="Chitin-binding type-2" evidence="1">
    <location>
        <begin position="122"/>
        <end position="180"/>
    </location>
</feature>
<sequence length="202" mass="23500">MRSDYHSAWDDKLLKENFSVSVRRSLFGEGIPIKGRPARIDCIQTTSSDLTTLFQWNSNGTGNDVEEFFPKMGYNCKVIYFCAIILVGPILLSEADSQNVASPVFQNHKTKEWTNLDNITFSFDCTQRSVGFYADIEYNCQIFHMCDEEGNRIPHLCANETSFNQEYRICDWDYNFNCTESPKWFYLNELTYATEPPEDEDY</sequence>
<reference evidence="2 3" key="1">
    <citation type="submission" date="2020-11" db="EMBL/GenBank/DDBJ databases">
        <authorList>
            <person name="Wallbank WR R."/>
            <person name="Pardo Diaz C."/>
            <person name="Kozak K."/>
            <person name="Martin S."/>
            <person name="Jiggins C."/>
            <person name="Moest M."/>
            <person name="Warren A I."/>
            <person name="Generalovic N T."/>
            <person name="Byers J.R.P. K."/>
            <person name="Montejo-Kovacevich G."/>
            <person name="Yen C E."/>
        </authorList>
    </citation>
    <scope>NUCLEOTIDE SEQUENCE [LARGE SCALE GENOMIC DNA]</scope>
</reference>
<gene>
    <name evidence="2" type="ORF">HERILL_LOCUS5352</name>
</gene>
<accession>A0A7R8YR40</accession>
<dbReference type="PANTHER" id="PTHR22933:SF43">
    <property type="entry name" value="LP10131P"/>
    <property type="match status" value="1"/>
</dbReference>
<evidence type="ECO:0000313" key="3">
    <source>
        <dbReference type="Proteomes" id="UP000594454"/>
    </source>
</evidence>
<name>A0A7R8YR40_HERIL</name>
<evidence type="ECO:0000313" key="2">
    <source>
        <dbReference type="EMBL" id="CAD7082308.1"/>
    </source>
</evidence>
<dbReference type="SMART" id="SM00494">
    <property type="entry name" value="ChtBD2"/>
    <property type="match status" value="1"/>
</dbReference>
<dbReference type="Proteomes" id="UP000594454">
    <property type="component" value="Chromosome 2"/>
</dbReference>
<dbReference type="EMBL" id="LR899010">
    <property type="protein sequence ID" value="CAD7082308.1"/>
    <property type="molecule type" value="Genomic_DNA"/>
</dbReference>